<sequence>MVPLLALLAAVAPCAGAHQHHRFLAKQPTVKVLQATALDSETDAESRTGEDASHQAASGSQRSPNEPVAQIVDLSLQKLRHDNEVDGIDINIEKVHTNMVLPSTYSVSLVTTTGAPSSYSRGECMCQQGFFLHWTTKECVPQKPWGFECGFYPRQQQNRVCQDGLTCKTLNATDTYESSGKYKGWASTAPATCEYCTAEDDCKTGSARHVKDCVRVGDLKRMEEEAAEEEKELEPWEDDDVFEAWGHKGAESAEDGDLKPFGRQEPKMCVTVKVTIPALTVRDKSIRIIEAKVNTTLEVVANATQKADANATATAKTVRQAVVEAQAEANASYNATAAAEATYTAFAEAMDTATAVYKAVATAEAKRKEKGGASKAKIETEATAAARSNGTASSKEIANATRTVTSQGEAGATVKLRQTGHGKAEASAEESASVHIEDSATVTKNRMVEVEGVGTRTKEFKATATAKAIVEAKACISARQAKQMLSQDSLRQSGVPFARAVYKKAEREAYAQAKEKATSSAINLATKAAKDRIDADIEAQVAKYTEEQRPQLEKMALEDAVNSTAGIKKTLQEAAVKEAMARAVSKVKARAPMVAQKEAEAKVKKAAAEEATREATRKAQKEARDGLKRKAMVKAREEAQEKANEKAKANAFKAAKEAAEEAAKDKAAKEAREAAEEEAEKLAKAAAEESATKRAVAKAARMASEGAEETSQASSTSY</sequence>
<feature type="region of interest" description="Disordered" evidence="1">
    <location>
        <begin position="402"/>
        <end position="437"/>
    </location>
</feature>
<comment type="caution">
    <text evidence="3">The sequence shown here is derived from an EMBL/GenBank/DDBJ whole genome shotgun (WGS) entry which is preliminary data.</text>
</comment>
<feature type="region of interest" description="Disordered" evidence="1">
    <location>
        <begin position="608"/>
        <end position="718"/>
    </location>
</feature>
<feature type="chain" id="PRO_5032908330" evidence="2">
    <location>
        <begin position="18"/>
        <end position="718"/>
    </location>
</feature>
<keyword evidence="2" id="KW-0732">Signal</keyword>
<feature type="compositionally biased region" description="Polar residues" evidence="1">
    <location>
        <begin position="709"/>
        <end position="718"/>
    </location>
</feature>
<name>A0A812RAV6_9DINO</name>
<dbReference type="OrthoDB" id="431148at2759"/>
<evidence type="ECO:0000313" key="4">
    <source>
        <dbReference type="Proteomes" id="UP000604046"/>
    </source>
</evidence>
<protein>
    <submittedName>
        <fullName evidence="3">Uncharacterized protein</fullName>
    </submittedName>
</protein>
<proteinExistence type="predicted"/>
<dbReference type="EMBL" id="CAJNDS010002316">
    <property type="protein sequence ID" value="CAE7427739.1"/>
    <property type="molecule type" value="Genomic_DNA"/>
</dbReference>
<keyword evidence="4" id="KW-1185">Reference proteome</keyword>
<evidence type="ECO:0000256" key="2">
    <source>
        <dbReference type="SAM" id="SignalP"/>
    </source>
</evidence>
<feature type="compositionally biased region" description="Basic and acidic residues" evidence="1">
    <location>
        <begin position="608"/>
        <end position="692"/>
    </location>
</feature>
<dbReference type="AlphaFoldDB" id="A0A812RAV6"/>
<accession>A0A812RAV6</accession>
<dbReference type="Proteomes" id="UP000604046">
    <property type="component" value="Unassembled WGS sequence"/>
</dbReference>
<feature type="compositionally biased region" description="Basic and acidic residues" evidence="1">
    <location>
        <begin position="44"/>
        <end position="53"/>
    </location>
</feature>
<evidence type="ECO:0000313" key="3">
    <source>
        <dbReference type="EMBL" id="CAE7427739.1"/>
    </source>
</evidence>
<feature type="compositionally biased region" description="Polar residues" evidence="1">
    <location>
        <begin position="55"/>
        <end position="64"/>
    </location>
</feature>
<gene>
    <name evidence="3" type="ORF">SNAT2548_LOCUS23253</name>
</gene>
<feature type="region of interest" description="Disordered" evidence="1">
    <location>
        <begin position="40"/>
        <end position="66"/>
    </location>
</feature>
<feature type="signal peptide" evidence="2">
    <location>
        <begin position="1"/>
        <end position="17"/>
    </location>
</feature>
<organism evidence="3 4">
    <name type="scientific">Symbiodinium natans</name>
    <dbReference type="NCBI Taxonomy" id="878477"/>
    <lineage>
        <taxon>Eukaryota</taxon>
        <taxon>Sar</taxon>
        <taxon>Alveolata</taxon>
        <taxon>Dinophyceae</taxon>
        <taxon>Suessiales</taxon>
        <taxon>Symbiodiniaceae</taxon>
        <taxon>Symbiodinium</taxon>
    </lineage>
</organism>
<evidence type="ECO:0000256" key="1">
    <source>
        <dbReference type="SAM" id="MobiDB-lite"/>
    </source>
</evidence>
<reference evidence="3" key="1">
    <citation type="submission" date="2021-02" db="EMBL/GenBank/DDBJ databases">
        <authorList>
            <person name="Dougan E. K."/>
            <person name="Rhodes N."/>
            <person name="Thang M."/>
            <person name="Chan C."/>
        </authorList>
    </citation>
    <scope>NUCLEOTIDE SEQUENCE</scope>
</reference>